<evidence type="ECO:0000313" key="2">
    <source>
        <dbReference type="Proteomes" id="UP000005837"/>
    </source>
</evidence>
<dbReference type="AlphaFoldDB" id="C0DUK4"/>
<gene>
    <name evidence="1" type="ORF">EIKCOROL_01036</name>
</gene>
<comment type="caution">
    <text evidence="1">The sequence shown here is derived from an EMBL/GenBank/DDBJ whole genome shotgun (WGS) entry which is preliminary data.</text>
</comment>
<protein>
    <submittedName>
        <fullName evidence="1">Uncharacterized protein</fullName>
    </submittedName>
</protein>
<sequence>MRIWYANISGYFFTLGYLKPIPCLKYCNRGEELSGSLKIKSGAWR</sequence>
<dbReference type="EMBL" id="ACEA01000017">
    <property type="protein sequence ID" value="EEG24402.1"/>
    <property type="molecule type" value="Genomic_DNA"/>
</dbReference>
<proteinExistence type="predicted"/>
<organism evidence="1 2">
    <name type="scientific">Eikenella corrodens ATCC 23834</name>
    <dbReference type="NCBI Taxonomy" id="546274"/>
    <lineage>
        <taxon>Bacteria</taxon>
        <taxon>Pseudomonadati</taxon>
        <taxon>Pseudomonadota</taxon>
        <taxon>Betaproteobacteria</taxon>
        <taxon>Neisseriales</taxon>
        <taxon>Neisseriaceae</taxon>
        <taxon>Eikenella</taxon>
    </lineage>
</organism>
<dbReference type="HOGENOM" id="CLU_3199226_0_0_4"/>
<accession>C0DUK4</accession>
<name>C0DUK4_EIKCO</name>
<reference evidence="1 2" key="1">
    <citation type="submission" date="2009-01" db="EMBL/GenBank/DDBJ databases">
        <authorList>
            <person name="Fulton L."/>
            <person name="Clifton S."/>
            <person name="Chinwalla A.T."/>
            <person name="Mitreva M."/>
            <person name="Sodergren E."/>
            <person name="Weinstock G."/>
            <person name="Clifton S."/>
            <person name="Dooling D.J."/>
            <person name="Fulton B."/>
            <person name="Minx P."/>
            <person name="Pepin K.H."/>
            <person name="Johnson M."/>
            <person name="Bhonagiri V."/>
            <person name="Nash W.E."/>
            <person name="Mardis E.R."/>
            <person name="Wilson R.K."/>
        </authorList>
    </citation>
    <scope>NUCLEOTIDE SEQUENCE [LARGE SCALE GENOMIC DNA]</scope>
    <source>
        <strain evidence="1 2">ATCC 23834</strain>
    </source>
</reference>
<evidence type="ECO:0000313" key="1">
    <source>
        <dbReference type="EMBL" id="EEG24402.1"/>
    </source>
</evidence>
<dbReference type="Proteomes" id="UP000005837">
    <property type="component" value="Unassembled WGS sequence"/>
</dbReference>